<evidence type="ECO:0000256" key="7">
    <source>
        <dbReference type="SAM" id="MobiDB-lite"/>
    </source>
</evidence>
<evidence type="ECO:0000256" key="6">
    <source>
        <dbReference type="SAM" id="Coils"/>
    </source>
</evidence>
<feature type="region of interest" description="Disordered" evidence="7">
    <location>
        <begin position="130"/>
        <end position="152"/>
    </location>
</feature>
<evidence type="ECO:0000259" key="8">
    <source>
        <dbReference type="Pfam" id="PF06886"/>
    </source>
</evidence>
<comment type="subcellular location">
    <subcellularLocation>
        <location evidence="1">Cytoplasm</location>
        <location evidence="1">Cytoskeleton</location>
    </subcellularLocation>
</comment>
<feature type="region of interest" description="Disordered" evidence="7">
    <location>
        <begin position="332"/>
        <end position="359"/>
    </location>
</feature>
<name>A0ABQ9KDT2_HEVBR</name>
<keyword evidence="10" id="KW-1185">Reference proteome</keyword>
<dbReference type="Proteomes" id="UP001174677">
    <property type="component" value="Chromosome 18"/>
</dbReference>
<feature type="compositionally biased region" description="Basic and acidic residues" evidence="7">
    <location>
        <begin position="450"/>
        <end position="464"/>
    </location>
</feature>
<evidence type="ECO:0000256" key="2">
    <source>
        <dbReference type="ARBA" id="ARBA00005885"/>
    </source>
</evidence>
<sequence>MGVPTCHMQQQPFSYAAGIPNEANQGNPLHALGQSISFGKFMSESLAWDKWSNFSHNRYVEEAERFSRPGSVAQKKAFFEAHYKNLAARKAAALLGQANTAANNVPEPTQEGEVQENATQDPGIAINTEASFVPDDNGHNSHVQMEKSEGRKVEEIDPVRENQAFIGKFVKVESLSQPDVSDNEEEMKETELSRTKLMEKPLLKDFISDRDDLGSTNKNKSAVYSSKSLISGRASNLPCSPAKPAASVRARKENNVTPISKKSAIGFIDKKKSTPKSTYKSMNFTPVRELNRITSTIIRKIDGSKVTSNSKALKDCPTPLRTPTTVSVLREPKHPLATPLSESRRAKTPLQPSASGSKAVRPKWHFLPTDCSKFMSPSRNKSRSPNLCTPFSLRTEERATRRKERLEEKFNANQAQKVQLHATLKEKAETELKRLRQTLCFKARPLPEFYRERATPKNQVEKSAKQGRTSTPNPSMVQSNSQPPHRSAFKNGNSKHSMGKKIENSPSLTSRLRSITRGNTSPNIQHFWTMKSSQVHGETAYQI</sequence>
<comment type="similarity">
    <text evidence="2">Belongs to the TPX2 family.</text>
</comment>
<feature type="compositionally biased region" description="Basic and acidic residues" evidence="7">
    <location>
        <begin position="136"/>
        <end position="152"/>
    </location>
</feature>
<dbReference type="EMBL" id="JARPOI010000018">
    <property type="protein sequence ID" value="KAJ9135420.1"/>
    <property type="molecule type" value="Genomic_DNA"/>
</dbReference>
<organism evidence="9 10">
    <name type="scientific">Hevea brasiliensis</name>
    <name type="common">Para rubber tree</name>
    <name type="synonym">Siphonia brasiliensis</name>
    <dbReference type="NCBI Taxonomy" id="3981"/>
    <lineage>
        <taxon>Eukaryota</taxon>
        <taxon>Viridiplantae</taxon>
        <taxon>Streptophyta</taxon>
        <taxon>Embryophyta</taxon>
        <taxon>Tracheophyta</taxon>
        <taxon>Spermatophyta</taxon>
        <taxon>Magnoliopsida</taxon>
        <taxon>eudicotyledons</taxon>
        <taxon>Gunneridae</taxon>
        <taxon>Pentapetalae</taxon>
        <taxon>rosids</taxon>
        <taxon>fabids</taxon>
        <taxon>Malpighiales</taxon>
        <taxon>Euphorbiaceae</taxon>
        <taxon>Crotonoideae</taxon>
        <taxon>Micrandreae</taxon>
        <taxon>Hevea</taxon>
    </lineage>
</organism>
<keyword evidence="3" id="KW-0963">Cytoplasm</keyword>
<evidence type="ECO:0000256" key="1">
    <source>
        <dbReference type="ARBA" id="ARBA00004245"/>
    </source>
</evidence>
<keyword evidence="5" id="KW-0206">Cytoskeleton</keyword>
<gene>
    <name evidence="9" type="ORF">P3X46_032606</name>
</gene>
<keyword evidence="4" id="KW-0493">Microtubule</keyword>
<reference evidence="9 10" key="1">
    <citation type="journal article" date="2023" name="Plant Biotechnol. J.">
        <title>Chromosome-level wild Hevea brasiliensis genome provides new tools for genomic-assisted breeding and valuable loci to elevate rubber yield.</title>
        <authorList>
            <person name="Cheng H."/>
            <person name="Song X."/>
            <person name="Hu Y."/>
            <person name="Wu T."/>
            <person name="Yang Q."/>
            <person name="An Z."/>
            <person name="Feng S."/>
            <person name="Deng Z."/>
            <person name="Wu W."/>
            <person name="Zeng X."/>
            <person name="Tu M."/>
            <person name="Wang X."/>
            <person name="Huang H."/>
        </authorList>
    </citation>
    <scope>NUCLEOTIDE SEQUENCE [LARGE SCALE GENOMIC DNA]</scope>
    <source>
        <strain evidence="9">MT/VB/25A 57/8</strain>
    </source>
</reference>
<comment type="caution">
    <text evidence="9">The sequence shown here is derived from an EMBL/GenBank/DDBJ whole genome shotgun (WGS) entry which is preliminary data.</text>
</comment>
<protein>
    <recommendedName>
        <fullName evidence="8">TPX2 C-terminal domain-containing protein</fullName>
    </recommendedName>
</protein>
<feature type="coiled-coil region" evidence="6">
    <location>
        <begin position="396"/>
        <end position="438"/>
    </location>
</feature>
<dbReference type="PANTHER" id="PTHR47067:SF7">
    <property type="entry name" value="TPX2 (TARGETING PROTEIN FOR XKLP2) PROTEIN FAMILY"/>
    <property type="match status" value="1"/>
</dbReference>
<dbReference type="PANTHER" id="PTHR47067">
    <property type="entry name" value="TPX2 (TARGETING PROTEIN FOR XKLP2) PROTEIN FAMILY-RELATED"/>
    <property type="match status" value="1"/>
</dbReference>
<evidence type="ECO:0000313" key="10">
    <source>
        <dbReference type="Proteomes" id="UP001174677"/>
    </source>
</evidence>
<feature type="compositionally biased region" description="Polar residues" evidence="7">
    <location>
        <begin position="504"/>
        <end position="523"/>
    </location>
</feature>
<evidence type="ECO:0000256" key="5">
    <source>
        <dbReference type="ARBA" id="ARBA00023212"/>
    </source>
</evidence>
<dbReference type="InterPro" id="IPR027329">
    <property type="entry name" value="TPX2_C"/>
</dbReference>
<feature type="domain" description="TPX2 C-terminal" evidence="8">
    <location>
        <begin position="391"/>
        <end position="459"/>
    </location>
</feature>
<proteinExistence type="inferred from homology"/>
<keyword evidence="6" id="KW-0175">Coiled coil</keyword>
<dbReference type="InterPro" id="IPR044216">
    <property type="entry name" value="WDL7"/>
</dbReference>
<accession>A0ABQ9KDT2</accession>
<evidence type="ECO:0000256" key="4">
    <source>
        <dbReference type="ARBA" id="ARBA00022701"/>
    </source>
</evidence>
<evidence type="ECO:0000256" key="3">
    <source>
        <dbReference type="ARBA" id="ARBA00022490"/>
    </source>
</evidence>
<feature type="compositionally biased region" description="Polar residues" evidence="7">
    <location>
        <begin position="466"/>
        <end position="496"/>
    </location>
</feature>
<dbReference type="Pfam" id="PF06886">
    <property type="entry name" value="TPX2"/>
    <property type="match status" value="1"/>
</dbReference>
<evidence type="ECO:0000313" key="9">
    <source>
        <dbReference type="EMBL" id="KAJ9135420.1"/>
    </source>
</evidence>
<feature type="region of interest" description="Disordered" evidence="7">
    <location>
        <begin position="450"/>
        <end position="523"/>
    </location>
</feature>